<dbReference type="InterPro" id="IPR003991">
    <property type="entry name" value="Pertactin_virulence_factor"/>
</dbReference>
<dbReference type="EMBL" id="CP032694">
    <property type="protein sequence ID" value="AYG58725.1"/>
    <property type="molecule type" value="Genomic_DNA"/>
</dbReference>
<dbReference type="KEGG" id="rjg:CCGE525_07820"/>
<evidence type="ECO:0000259" key="1">
    <source>
        <dbReference type="PROSITE" id="PS51208"/>
    </source>
</evidence>
<dbReference type="PANTHER" id="PTHR35037">
    <property type="entry name" value="C-TERMINAL REGION OF AIDA-LIKE PROTEIN"/>
    <property type="match status" value="1"/>
</dbReference>
<reference evidence="2 3" key="1">
    <citation type="submission" date="2018-10" db="EMBL/GenBank/DDBJ databases">
        <title>Rhizobium etli, R. leguminosarum and a new Rhizobium genospecies from Phaseolus dumosus.</title>
        <authorList>
            <person name="Ramirez-Puebla S.T."/>
            <person name="Rogel-Hernandez M.A."/>
            <person name="Guerrero G."/>
            <person name="Ormeno-Orrillo E."/>
            <person name="Martinez-Romero J.C."/>
            <person name="Negrete-Yankelevich S."/>
            <person name="Martinez-Romero E."/>
        </authorList>
    </citation>
    <scope>NUCLEOTIDE SEQUENCE [LARGE SCALE GENOMIC DNA]</scope>
    <source>
        <strain evidence="2 3">CCGE525</strain>
    </source>
</reference>
<dbReference type="PROSITE" id="PS51208">
    <property type="entry name" value="AUTOTRANSPORTER"/>
    <property type="match status" value="1"/>
</dbReference>
<evidence type="ECO:0000313" key="2">
    <source>
        <dbReference type="EMBL" id="AYG58725.1"/>
    </source>
</evidence>
<protein>
    <submittedName>
        <fullName evidence="2">Autotransporter domain-containing protein</fullName>
    </submittedName>
</protein>
<gene>
    <name evidence="2" type="ORF">CCGE525_07820</name>
</gene>
<dbReference type="InterPro" id="IPR051551">
    <property type="entry name" value="Autotransporter_adhesion"/>
</dbReference>
<sequence length="248" mass="26672">MHGEWLPGHSDVAGIYFAYGHANVDVTGLVTNDAMTNYELRKTGSINLNGWTGGAYWTHYGPTGWYLEAVLQGTAYQGSASTRYASLDTDGAGFAASLEAGYPIPIPTLGSGFVLEPQAQIVWQHVSFNDDNDGLGEVAIGDTSGASGRIGLRGRWTVVSDGGQIWQPYVRANLWQDWAAQATTTFSGIDRVPLLEEGTRVDLSAGVTTKINARLSFYAQAGYQFAVGNTDGGERDGVRGDFGLRYTW</sequence>
<name>A0A387FN52_9HYPH</name>
<dbReference type="PRINTS" id="PR01484">
    <property type="entry name" value="PRTACTNFAMLY"/>
</dbReference>
<dbReference type="PANTHER" id="PTHR35037:SF3">
    <property type="entry name" value="C-TERMINAL REGION OF AIDA-LIKE PROTEIN"/>
    <property type="match status" value="1"/>
</dbReference>
<feature type="domain" description="Autotransporter" evidence="1">
    <location>
        <begin position="1"/>
        <end position="248"/>
    </location>
</feature>
<dbReference type="NCBIfam" id="TIGR01414">
    <property type="entry name" value="autotrans_barl"/>
    <property type="match status" value="1"/>
</dbReference>
<keyword evidence="3" id="KW-1185">Reference proteome</keyword>
<dbReference type="InterPro" id="IPR036709">
    <property type="entry name" value="Autotransporte_beta_dom_sf"/>
</dbReference>
<dbReference type="Gene3D" id="2.40.128.130">
    <property type="entry name" value="Autotransporter beta-domain"/>
    <property type="match status" value="1"/>
</dbReference>
<dbReference type="SMART" id="SM00869">
    <property type="entry name" value="Autotransporter"/>
    <property type="match status" value="1"/>
</dbReference>
<dbReference type="InterPro" id="IPR006315">
    <property type="entry name" value="OM_autotransptr_brl_dom"/>
</dbReference>
<dbReference type="OrthoDB" id="6053567at2"/>
<dbReference type="GO" id="GO:0019867">
    <property type="term" value="C:outer membrane"/>
    <property type="evidence" value="ECO:0007669"/>
    <property type="project" value="InterPro"/>
</dbReference>
<proteinExistence type="predicted"/>
<dbReference type="InterPro" id="IPR005546">
    <property type="entry name" value="Autotransporte_beta"/>
</dbReference>
<dbReference type="Proteomes" id="UP000282195">
    <property type="component" value="Chromosome"/>
</dbReference>
<organism evidence="2 3">
    <name type="scientific">Rhizobium jaguaris</name>
    <dbReference type="NCBI Taxonomy" id="1312183"/>
    <lineage>
        <taxon>Bacteria</taxon>
        <taxon>Pseudomonadati</taxon>
        <taxon>Pseudomonadota</taxon>
        <taxon>Alphaproteobacteria</taxon>
        <taxon>Hyphomicrobiales</taxon>
        <taxon>Rhizobiaceae</taxon>
        <taxon>Rhizobium/Agrobacterium group</taxon>
        <taxon>Rhizobium</taxon>
    </lineage>
</organism>
<dbReference type="AlphaFoldDB" id="A0A387FN52"/>
<dbReference type="SUPFAM" id="SSF103515">
    <property type="entry name" value="Autotransporter"/>
    <property type="match status" value="1"/>
</dbReference>
<evidence type="ECO:0000313" key="3">
    <source>
        <dbReference type="Proteomes" id="UP000282195"/>
    </source>
</evidence>
<accession>A0A387FN52</accession>
<dbReference type="Pfam" id="PF03797">
    <property type="entry name" value="Autotransporter"/>
    <property type="match status" value="1"/>
</dbReference>